<keyword evidence="2" id="KW-1185">Reference proteome</keyword>
<evidence type="ECO:0000313" key="2">
    <source>
        <dbReference type="Proteomes" id="UP001317870"/>
    </source>
</evidence>
<proteinExistence type="predicted"/>
<dbReference type="Proteomes" id="UP001317870">
    <property type="component" value="Chromosome"/>
</dbReference>
<accession>A0ABN6U8C7</accession>
<dbReference type="EMBL" id="AP026978">
    <property type="protein sequence ID" value="BDU01519.1"/>
    <property type="molecule type" value="Genomic_DNA"/>
</dbReference>
<organism evidence="1 2">
    <name type="scientific">Nocardia sputorum</name>
    <dbReference type="NCBI Taxonomy" id="2984338"/>
    <lineage>
        <taxon>Bacteria</taxon>
        <taxon>Bacillati</taxon>
        <taxon>Actinomycetota</taxon>
        <taxon>Actinomycetes</taxon>
        <taxon>Mycobacteriales</taxon>
        <taxon>Nocardiaceae</taxon>
        <taxon>Nocardia</taxon>
    </lineage>
</organism>
<evidence type="ECO:0008006" key="3">
    <source>
        <dbReference type="Google" id="ProtNLM"/>
    </source>
</evidence>
<reference evidence="1 2" key="1">
    <citation type="submission" date="2022-11" db="EMBL/GenBank/DDBJ databases">
        <title>Genome Sequencing of Nocardia sp. ON39_IFM12276 and assembly.</title>
        <authorList>
            <person name="Shimojima M."/>
            <person name="Toyokawa M."/>
            <person name="Uesaka K."/>
        </authorList>
    </citation>
    <scope>NUCLEOTIDE SEQUENCE [LARGE SCALE GENOMIC DNA]</scope>
    <source>
        <strain evidence="1 2">IFM 12276</strain>
    </source>
</reference>
<protein>
    <recommendedName>
        <fullName evidence="3">ESX-1 secretion-associated protein</fullName>
    </recommendedName>
</protein>
<sequence length="117" mass="12626">MTVTNPDAISVDPDEVRDHAAKLQTLMKSLTLSLEAADYLGSADDGFGEIPRPLVHLVLDDKHRNTIAVIRKLAEDVAALPSKLDLVAASFEDKDSAFGRSVTELRETIADASRGPK</sequence>
<evidence type="ECO:0000313" key="1">
    <source>
        <dbReference type="EMBL" id="BDU01519.1"/>
    </source>
</evidence>
<name>A0ABN6U8C7_9NOCA</name>
<gene>
    <name evidence="1" type="ORF">IFM12276_45470</name>
</gene>